<evidence type="ECO:0000313" key="3">
    <source>
        <dbReference type="Proteomes" id="UP000298327"/>
    </source>
</evidence>
<dbReference type="Proteomes" id="UP000298327">
    <property type="component" value="Unassembled WGS sequence"/>
</dbReference>
<proteinExistence type="predicted"/>
<keyword evidence="3" id="KW-1185">Reference proteome</keyword>
<organism evidence="2 3">
    <name type="scientific">Dentipellis fragilis</name>
    <dbReference type="NCBI Taxonomy" id="205917"/>
    <lineage>
        <taxon>Eukaryota</taxon>
        <taxon>Fungi</taxon>
        <taxon>Dikarya</taxon>
        <taxon>Basidiomycota</taxon>
        <taxon>Agaricomycotina</taxon>
        <taxon>Agaricomycetes</taxon>
        <taxon>Russulales</taxon>
        <taxon>Hericiaceae</taxon>
        <taxon>Dentipellis</taxon>
    </lineage>
</organism>
<accession>A0A4Y9YCA4</accession>
<protein>
    <submittedName>
        <fullName evidence="2">Uncharacterized protein</fullName>
    </submittedName>
</protein>
<evidence type="ECO:0000256" key="1">
    <source>
        <dbReference type="SAM" id="MobiDB-lite"/>
    </source>
</evidence>
<feature type="region of interest" description="Disordered" evidence="1">
    <location>
        <begin position="1"/>
        <end position="30"/>
    </location>
</feature>
<gene>
    <name evidence="2" type="ORF">EVG20_g7651</name>
</gene>
<sequence>MHTTQTIAEAEEPLSDNMIRAKPKHDKSHIPTTPICLYRQNKERVQTEAQLTADYLLSHPAGQTALIQGVNPVEQEVASLGHHYFPQWCSLHAVSLRKAAVATVLNEIHRIPTFPDLTGWLFVVELQPSLGRNYDLDPSTTFFVQRTVLVDVNNTGYELFKDSIYFKGDGPWVTKWQRWAADCNAAEHLITTIQIGILFDSYQKPDSAPIFIPSPETQQVLTSRLLDPVDHLKRWIPTLKAMVLRGHMLGPHNWPAHDDTGFRVGRAKKIGKEWMWMPLTEEEAERAGYIKYPGVVGSVPQI</sequence>
<name>A0A4Y9YCA4_9AGAM</name>
<comment type="caution">
    <text evidence="2">The sequence shown here is derived from an EMBL/GenBank/DDBJ whole genome shotgun (WGS) entry which is preliminary data.</text>
</comment>
<dbReference type="STRING" id="205917.A0A4Y9YCA4"/>
<dbReference type="EMBL" id="SEOQ01000597">
    <property type="protein sequence ID" value="TFY59812.1"/>
    <property type="molecule type" value="Genomic_DNA"/>
</dbReference>
<dbReference type="AlphaFoldDB" id="A0A4Y9YCA4"/>
<reference evidence="2 3" key="1">
    <citation type="submission" date="2019-02" db="EMBL/GenBank/DDBJ databases">
        <title>Genome sequencing of the rare red list fungi Dentipellis fragilis.</title>
        <authorList>
            <person name="Buettner E."/>
            <person name="Kellner H."/>
        </authorList>
    </citation>
    <scope>NUCLEOTIDE SEQUENCE [LARGE SCALE GENOMIC DNA]</scope>
    <source>
        <strain evidence="2 3">DSM 105465</strain>
    </source>
</reference>
<evidence type="ECO:0000313" key="2">
    <source>
        <dbReference type="EMBL" id="TFY59812.1"/>
    </source>
</evidence>